<proteinExistence type="predicted"/>
<dbReference type="EMBL" id="BK016204">
    <property type="protein sequence ID" value="DAG02158.1"/>
    <property type="molecule type" value="Genomic_DNA"/>
</dbReference>
<protein>
    <submittedName>
        <fullName evidence="1">Uncharacterized protein</fullName>
    </submittedName>
</protein>
<reference evidence="1" key="1">
    <citation type="journal article" date="2021" name="Proc. Natl. Acad. Sci. U.S.A.">
        <title>A Catalog of Tens of Thousands of Viruses from Human Metagenomes Reveals Hidden Associations with Chronic Diseases.</title>
        <authorList>
            <person name="Tisza M.J."/>
            <person name="Buck C.B."/>
        </authorList>
    </citation>
    <scope>NUCLEOTIDE SEQUENCE</scope>
    <source>
        <strain evidence="1">Ctdd214</strain>
    </source>
</reference>
<name>A0A8S5V629_9CAUD</name>
<evidence type="ECO:0000313" key="1">
    <source>
        <dbReference type="EMBL" id="DAG02158.1"/>
    </source>
</evidence>
<organism evidence="1">
    <name type="scientific">Siphoviridae sp. ctdd214</name>
    <dbReference type="NCBI Taxonomy" id="2825581"/>
    <lineage>
        <taxon>Viruses</taxon>
        <taxon>Duplodnaviria</taxon>
        <taxon>Heunggongvirae</taxon>
        <taxon>Uroviricota</taxon>
        <taxon>Caudoviricetes</taxon>
    </lineage>
</organism>
<accession>A0A8S5V629</accession>
<sequence length="80" mass="9359">MLREIKTAIEQYLRAKQLTDIVTGEYTEEGLKITEDFAIPIELVHIPDWLQKNGDLKFGDRLYCLRGWNGKIYFALDVIK</sequence>